<reference evidence="3" key="1">
    <citation type="submission" date="2016-10" db="EMBL/GenBank/DDBJ databases">
        <authorList>
            <person name="Varghese N."/>
            <person name="Submissions S."/>
        </authorList>
    </citation>
    <scope>NUCLEOTIDE SEQUENCE [LARGE SCALE GENOMIC DNA]</scope>
    <source>
        <strain evidence="3">Nm69</strain>
    </source>
</reference>
<dbReference type="Proteomes" id="UP000199533">
    <property type="component" value="Unassembled WGS sequence"/>
</dbReference>
<dbReference type="InterPro" id="IPR006448">
    <property type="entry name" value="Phage_term_ssu_P27"/>
</dbReference>
<name>A0A1I4C3X5_9PROT</name>
<dbReference type="NCBIfam" id="TIGR01558">
    <property type="entry name" value="sm_term_P27"/>
    <property type="match status" value="1"/>
</dbReference>
<dbReference type="Pfam" id="PF05119">
    <property type="entry name" value="Terminase_4"/>
    <property type="match status" value="1"/>
</dbReference>
<evidence type="ECO:0000313" key="3">
    <source>
        <dbReference type="Proteomes" id="UP000199533"/>
    </source>
</evidence>
<dbReference type="OrthoDB" id="6010489at2"/>
<evidence type="ECO:0000256" key="1">
    <source>
        <dbReference type="SAM" id="MobiDB-lite"/>
    </source>
</evidence>
<accession>A0A1I4C3X5</accession>
<protein>
    <submittedName>
        <fullName evidence="2">Phage terminase, small subunit, putative, P27 family</fullName>
    </submittedName>
</protein>
<organism evidence="2 3">
    <name type="scientific">Nitrosomonas aestuarii</name>
    <dbReference type="NCBI Taxonomy" id="52441"/>
    <lineage>
        <taxon>Bacteria</taxon>
        <taxon>Pseudomonadati</taxon>
        <taxon>Pseudomonadota</taxon>
        <taxon>Betaproteobacteria</taxon>
        <taxon>Nitrosomonadales</taxon>
        <taxon>Nitrosomonadaceae</taxon>
        <taxon>Nitrosomonas</taxon>
    </lineage>
</organism>
<dbReference type="STRING" id="52441.SAMN05216302_101448"/>
<dbReference type="RefSeq" id="WP_090699717.1">
    <property type="nucleotide sequence ID" value="NZ_FOSP01000014.1"/>
</dbReference>
<evidence type="ECO:0000313" key="2">
    <source>
        <dbReference type="EMBL" id="SFK74831.1"/>
    </source>
</evidence>
<sequence length="152" mass="16989">MARPAKPTNLKIVTGNPGKRGLNKQEPDPDYLNDLTAPGYLSGDAQAVWDQIAPKLRESRLLTVVDVPILAMMCESIAEYRRATIYCKDSPLDHSEKTGGYVLSQWKIVQSMSLKQIMLIAREFGMTPASRTRIQIQPQGELDFGDGQNYFT</sequence>
<dbReference type="AlphaFoldDB" id="A0A1I4C3X5"/>
<gene>
    <name evidence="2" type="ORF">SAMN05216302_101448</name>
</gene>
<dbReference type="EMBL" id="FOSP01000014">
    <property type="protein sequence ID" value="SFK74831.1"/>
    <property type="molecule type" value="Genomic_DNA"/>
</dbReference>
<keyword evidence="3" id="KW-1185">Reference proteome</keyword>
<proteinExistence type="predicted"/>
<feature type="region of interest" description="Disordered" evidence="1">
    <location>
        <begin position="1"/>
        <end position="29"/>
    </location>
</feature>